<reference evidence="1" key="1">
    <citation type="submission" date="2023-02" db="EMBL/GenBank/DDBJ databases">
        <title>Genome of Flavobacteriaceae gen. nov. sp. strain F89.</title>
        <authorList>
            <person name="Wang Y."/>
        </authorList>
    </citation>
    <scope>NUCLEOTIDE SEQUENCE</scope>
    <source>
        <strain evidence="1">F89</strain>
    </source>
</reference>
<dbReference type="EMBL" id="JAIRBC010000024">
    <property type="protein sequence ID" value="MCG2462051.1"/>
    <property type="molecule type" value="Genomic_DNA"/>
</dbReference>
<gene>
    <name evidence="1" type="ORF">K8352_14925</name>
</gene>
<dbReference type="AlphaFoldDB" id="A0AAE3EYS0"/>
<protein>
    <recommendedName>
        <fullName evidence="3">Phage protein</fullName>
    </recommendedName>
</protein>
<dbReference type="Proteomes" id="UP001200642">
    <property type="component" value="Unassembled WGS sequence"/>
</dbReference>
<organism evidence="1 2">
    <name type="scientific">Cerina litoralis</name>
    <dbReference type="NCBI Taxonomy" id="2874477"/>
    <lineage>
        <taxon>Bacteria</taxon>
        <taxon>Pseudomonadati</taxon>
        <taxon>Bacteroidota</taxon>
        <taxon>Flavobacteriia</taxon>
        <taxon>Flavobacteriales</taxon>
        <taxon>Flavobacteriaceae</taxon>
        <taxon>Cerina</taxon>
    </lineage>
</organism>
<evidence type="ECO:0000313" key="1">
    <source>
        <dbReference type="EMBL" id="MCG2462051.1"/>
    </source>
</evidence>
<proteinExistence type="predicted"/>
<sequence length="70" mass="8242">MLSDEDKNSYNRYEEMLIHYEQTHYAVINNSILAEIIRLVIKKHGHDLDIPENMVKLPSIKDILDFIDSV</sequence>
<name>A0AAE3EYS0_9FLAO</name>
<keyword evidence="2" id="KW-1185">Reference proteome</keyword>
<evidence type="ECO:0008006" key="3">
    <source>
        <dbReference type="Google" id="ProtNLM"/>
    </source>
</evidence>
<evidence type="ECO:0000313" key="2">
    <source>
        <dbReference type="Proteomes" id="UP001200642"/>
    </source>
</evidence>
<comment type="caution">
    <text evidence="1">The sequence shown here is derived from an EMBL/GenBank/DDBJ whole genome shotgun (WGS) entry which is preliminary data.</text>
</comment>
<accession>A0AAE3EYS0</accession>
<dbReference type="RefSeq" id="WP_317903193.1">
    <property type="nucleotide sequence ID" value="NZ_JAIRBC010000024.1"/>
</dbReference>